<protein>
    <submittedName>
        <fullName evidence="1">Uncharacterized protein</fullName>
    </submittedName>
</protein>
<sequence length="101" mass="11061">MTSWGTPIGSIAKAYFPGDGSETLSHAVRLRSMPVFRLGPAFIPGTMVSVGWSKLCHKKELELDDFTTKLPVSRSWPIGLGKNLGKEGEDQMGVELPEVMR</sequence>
<comment type="caution">
    <text evidence="1">The sequence shown here is derived from an EMBL/GenBank/DDBJ whole genome shotgun (WGS) entry which is preliminary data.</text>
</comment>
<dbReference type="EMBL" id="JAGFBR010000002">
    <property type="protein sequence ID" value="KAH0470173.1"/>
    <property type="molecule type" value="Genomic_DNA"/>
</dbReference>
<evidence type="ECO:0000313" key="2">
    <source>
        <dbReference type="Proteomes" id="UP000775213"/>
    </source>
</evidence>
<gene>
    <name evidence="1" type="ORF">IEQ34_001731</name>
</gene>
<keyword evidence="2" id="KW-1185">Reference proteome</keyword>
<reference evidence="1 2" key="1">
    <citation type="journal article" date="2021" name="Hortic Res">
        <title>Chromosome-scale assembly of the Dendrobium chrysotoxum genome enhances the understanding of orchid evolution.</title>
        <authorList>
            <person name="Zhang Y."/>
            <person name="Zhang G.Q."/>
            <person name="Zhang D."/>
            <person name="Liu X.D."/>
            <person name="Xu X.Y."/>
            <person name="Sun W.H."/>
            <person name="Yu X."/>
            <person name="Zhu X."/>
            <person name="Wang Z.W."/>
            <person name="Zhao X."/>
            <person name="Zhong W.Y."/>
            <person name="Chen H."/>
            <person name="Yin W.L."/>
            <person name="Huang T."/>
            <person name="Niu S.C."/>
            <person name="Liu Z.J."/>
        </authorList>
    </citation>
    <scope>NUCLEOTIDE SEQUENCE [LARGE SCALE GENOMIC DNA]</scope>
    <source>
        <strain evidence="1">Lindl</strain>
    </source>
</reference>
<proteinExistence type="predicted"/>
<name>A0AAV7HQ14_DENCH</name>
<dbReference type="AlphaFoldDB" id="A0AAV7HQ14"/>
<dbReference type="Proteomes" id="UP000775213">
    <property type="component" value="Unassembled WGS sequence"/>
</dbReference>
<evidence type="ECO:0000313" key="1">
    <source>
        <dbReference type="EMBL" id="KAH0470173.1"/>
    </source>
</evidence>
<organism evidence="1 2">
    <name type="scientific">Dendrobium chrysotoxum</name>
    <name type="common">Orchid</name>
    <dbReference type="NCBI Taxonomy" id="161865"/>
    <lineage>
        <taxon>Eukaryota</taxon>
        <taxon>Viridiplantae</taxon>
        <taxon>Streptophyta</taxon>
        <taxon>Embryophyta</taxon>
        <taxon>Tracheophyta</taxon>
        <taxon>Spermatophyta</taxon>
        <taxon>Magnoliopsida</taxon>
        <taxon>Liliopsida</taxon>
        <taxon>Asparagales</taxon>
        <taxon>Orchidaceae</taxon>
        <taxon>Epidendroideae</taxon>
        <taxon>Malaxideae</taxon>
        <taxon>Dendrobiinae</taxon>
        <taxon>Dendrobium</taxon>
    </lineage>
</organism>
<accession>A0AAV7HQ14</accession>